<dbReference type="InterPro" id="IPR036374">
    <property type="entry name" value="OxRdtase_Mopterin-bd_sf"/>
</dbReference>
<dbReference type="InterPro" id="IPR000572">
    <property type="entry name" value="OxRdtase_Mopterin-bd_dom"/>
</dbReference>
<dbReference type="AlphaFoldDB" id="A0A4R0YNW7"/>
<dbReference type="EMBL" id="SJTG01000005">
    <property type="protein sequence ID" value="TCI07287.1"/>
    <property type="molecule type" value="Genomic_DNA"/>
</dbReference>
<keyword evidence="1" id="KW-0732">Signal</keyword>
<evidence type="ECO:0000313" key="3">
    <source>
        <dbReference type="EMBL" id="TCI07287.1"/>
    </source>
</evidence>
<organism evidence="3 4">
    <name type="scientific">Dyella soli</name>
    <dbReference type="NCBI Taxonomy" id="522319"/>
    <lineage>
        <taxon>Bacteria</taxon>
        <taxon>Pseudomonadati</taxon>
        <taxon>Pseudomonadota</taxon>
        <taxon>Gammaproteobacteria</taxon>
        <taxon>Lysobacterales</taxon>
        <taxon>Rhodanobacteraceae</taxon>
        <taxon>Dyella</taxon>
    </lineage>
</organism>
<evidence type="ECO:0000313" key="4">
    <source>
        <dbReference type="Proteomes" id="UP000291822"/>
    </source>
</evidence>
<reference evidence="3 4" key="1">
    <citation type="submission" date="2019-02" db="EMBL/GenBank/DDBJ databases">
        <title>Dyella amyloliquefaciens sp. nov., isolated from forest soil.</title>
        <authorList>
            <person name="Gao Z.-H."/>
            <person name="Qiu L.-H."/>
        </authorList>
    </citation>
    <scope>NUCLEOTIDE SEQUENCE [LARGE SCALE GENOMIC DNA]</scope>
    <source>
        <strain evidence="3 4">KACC 12747</strain>
    </source>
</reference>
<evidence type="ECO:0000259" key="2">
    <source>
        <dbReference type="Pfam" id="PF00174"/>
    </source>
</evidence>
<dbReference type="SUPFAM" id="SSF56524">
    <property type="entry name" value="Oxidoreductase molybdopterin-binding domain"/>
    <property type="match status" value="1"/>
</dbReference>
<proteinExistence type="predicted"/>
<dbReference type="RefSeq" id="WP_131412550.1">
    <property type="nucleotide sequence ID" value="NZ_SJTG01000005.1"/>
</dbReference>
<gene>
    <name evidence="3" type="ORF">EZM97_32330</name>
</gene>
<dbReference type="Proteomes" id="UP000291822">
    <property type="component" value="Unassembled WGS sequence"/>
</dbReference>
<comment type="caution">
    <text evidence="3">The sequence shown here is derived from an EMBL/GenBank/DDBJ whole genome shotgun (WGS) entry which is preliminary data.</text>
</comment>
<accession>A0A4R0YNW7</accession>
<feature type="chain" id="PRO_5020322510" description="Oxidoreductase molybdopterin-binding domain-containing protein" evidence="1">
    <location>
        <begin position="20"/>
        <end position="169"/>
    </location>
</feature>
<keyword evidence="4" id="KW-1185">Reference proteome</keyword>
<protein>
    <recommendedName>
        <fullName evidence="2">Oxidoreductase molybdopterin-binding domain-containing protein</fullName>
    </recommendedName>
</protein>
<evidence type="ECO:0000256" key="1">
    <source>
        <dbReference type="SAM" id="SignalP"/>
    </source>
</evidence>
<name>A0A4R0YNW7_9GAMM</name>
<sequence>MSLRFLASCLLCFACSAFAAEPAPNPPASPSIKLVLDGKPADRLDRAALALMPRATATAAAHGEQPATWQGVALQDIVRRTCVVSGDALVGRALARLVRVTGADGYQVVFSAAELDEDFGGAVVIVADSRDGKPLSQDGPFRLVVPKDKRPARWVRNVTTIEVVDASTP</sequence>
<feature type="signal peptide" evidence="1">
    <location>
        <begin position="1"/>
        <end position="19"/>
    </location>
</feature>
<dbReference type="Gene3D" id="3.90.420.10">
    <property type="entry name" value="Oxidoreductase, molybdopterin-binding domain"/>
    <property type="match status" value="1"/>
</dbReference>
<dbReference type="Pfam" id="PF00174">
    <property type="entry name" value="Oxidored_molyb"/>
    <property type="match status" value="1"/>
</dbReference>
<feature type="domain" description="Oxidoreductase molybdopterin-binding" evidence="2">
    <location>
        <begin position="66"/>
        <end position="167"/>
    </location>
</feature>